<proteinExistence type="predicted"/>
<keyword evidence="2" id="KW-1185">Reference proteome</keyword>
<protein>
    <submittedName>
        <fullName evidence="1">Uncharacterized protein</fullName>
    </submittedName>
</protein>
<organism evidence="1 2">
    <name type="scientific">Tanacetum coccineum</name>
    <dbReference type="NCBI Taxonomy" id="301880"/>
    <lineage>
        <taxon>Eukaryota</taxon>
        <taxon>Viridiplantae</taxon>
        <taxon>Streptophyta</taxon>
        <taxon>Embryophyta</taxon>
        <taxon>Tracheophyta</taxon>
        <taxon>Spermatophyta</taxon>
        <taxon>Magnoliopsida</taxon>
        <taxon>eudicotyledons</taxon>
        <taxon>Gunneridae</taxon>
        <taxon>Pentapetalae</taxon>
        <taxon>asterids</taxon>
        <taxon>campanulids</taxon>
        <taxon>Asterales</taxon>
        <taxon>Asteraceae</taxon>
        <taxon>Asteroideae</taxon>
        <taxon>Anthemideae</taxon>
        <taxon>Anthemidinae</taxon>
        <taxon>Tanacetum</taxon>
    </lineage>
</organism>
<evidence type="ECO:0000313" key="2">
    <source>
        <dbReference type="Proteomes" id="UP001151760"/>
    </source>
</evidence>
<gene>
    <name evidence="1" type="ORF">Tco_1006650</name>
</gene>
<accession>A0ABQ5FK92</accession>
<dbReference type="Proteomes" id="UP001151760">
    <property type="component" value="Unassembled WGS sequence"/>
</dbReference>
<reference evidence="1" key="2">
    <citation type="submission" date="2022-01" db="EMBL/GenBank/DDBJ databases">
        <authorList>
            <person name="Yamashiro T."/>
            <person name="Shiraishi A."/>
            <person name="Satake H."/>
            <person name="Nakayama K."/>
        </authorList>
    </citation>
    <scope>NUCLEOTIDE SEQUENCE</scope>
</reference>
<evidence type="ECO:0000313" key="1">
    <source>
        <dbReference type="EMBL" id="GJT63117.1"/>
    </source>
</evidence>
<reference evidence="1" key="1">
    <citation type="journal article" date="2022" name="Int. J. Mol. Sci.">
        <title>Draft Genome of Tanacetum Coccineum: Genomic Comparison of Closely Related Tanacetum-Family Plants.</title>
        <authorList>
            <person name="Yamashiro T."/>
            <person name="Shiraishi A."/>
            <person name="Nakayama K."/>
            <person name="Satake H."/>
        </authorList>
    </citation>
    <scope>NUCLEOTIDE SEQUENCE</scope>
</reference>
<name>A0ABQ5FK92_9ASTR</name>
<sequence length="86" mass="9226">MGHRSSLLCLMGGLNWHCLKKGDGGVGYGDNDGEDVILEGDCCCSSSCACTNIFSNNGVTTPEYPLEALLILLNSLLVRNTEWDKS</sequence>
<comment type="caution">
    <text evidence="1">The sequence shown here is derived from an EMBL/GenBank/DDBJ whole genome shotgun (WGS) entry which is preliminary data.</text>
</comment>
<dbReference type="EMBL" id="BQNB010017432">
    <property type="protein sequence ID" value="GJT63117.1"/>
    <property type="molecule type" value="Genomic_DNA"/>
</dbReference>